<evidence type="ECO:0000313" key="3">
    <source>
        <dbReference type="Proteomes" id="UP001219525"/>
    </source>
</evidence>
<accession>A0AAD6YL49</accession>
<evidence type="ECO:0000313" key="2">
    <source>
        <dbReference type="EMBL" id="KAJ7222571.1"/>
    </source>
</evidence>
<comment type="caution">
    <text evidence="2">The sequence shown here is derived from an EMBL/GenBank/DDBJ whole genome shotgun (WGS) entry which is preliminary data.</text>
</comment>
<feature type="compositionally biased region" description="Low complexity" evidence="1">
    <location>
        <begin position="198"/>
        <end position="209"/>
    </location>
</feature>
<evidence type="ECO:0000256" key="1">
    <source>
        <dbReference type="SAM" id="MobiDB-lite"/>
    </source>
</evidence>
<dbReference type="AlphaFoldDB" id="A0AAD6YL49"/>
<reference evidence="2" key="1">
    <citation type="submission" date="2023-03" db="EMBL/GenBank/DDBJ databases">
        <title>Massive genome expansion in bonnet fungi (Mycena s.s.) driven by repeated elements and novel gene families across ecological guilds.</title>
        <authorList>
            <consortium name="Lawrence Berkeley National Laboratory"/>
            <person name="Harder C.B."/>
            <person name="Miyauchi S."/>
            <person name="Viragh M."/>
            <person name="Kuo A."/>
            <person name="Thoen E."/>
            <person name="Andreopoulos B."/>
            <person name="Lu D."/>
            <person name="Skrede I."/>
            <person name="Drula E."/>
            <person name="Henrissat B."/>
            <person name="Morin E."/>
            <person name="Kohler A."/>
            <person name="Barry K."/>
            <person name="LaButti K."/>
            <person name="Morin E."/>
            <person name="Salamov A."/>
            <person name="Lipzen A."/>
            <person name="Mereny Z."/>
            <person name="Hegedus B."/>
            <person name="Baldrian P."/>
            <person name="Stursova M."/>
            <person name="Weitz H."/>
            <person name="Taylor A."/>
            <person name="Grigoriev I.V."/>
            <person name="Nagy L.G."/>
            <person name="Martin F."/>
            <person name="Kauserud H."/>
        </authorList>
    </citation>
    <scope>NUCLEOTIDE SEQUENCE</scope>
    <source>
        <strain evidence="2">9144</strain>
    </source>
</reference>
<name>A0AAD6YL49_9AGAR</name>
<gene>
    <name evidence="2" type="ORF">GGX14DRAFT_558661</name>
</gene>
<protein>
    <submittedName>
        <fullName evidence="2">Uncharacterized protein</fullName>
    </submittedName>
</protein>
<dbReference type="Proteomes" id="UP001219525">
    <property type="component" value="Unassembled WGS sequence"/>
</dbReference>
<proteinExistence type="predicted"/>
<organism evidence="2 3">
    <name type="scientific">Mycena pura</name>
    <dbReference type="NCBI Taxonomy" id="153505"/>
    <lineage>
        <taxon>Eukaryota</taxon>
        <taxon>Fungi</taxon>
        <taxon>Dikarya</taxon>
        <taxon>Basidiomycota</taxon>
        <taxon>Agaricomycotina</taxon>
        <taxon>Agaricomycetes</taxon>
        <taxon>Agaricomycetidae</taxon>
        <taxon>Agaricales</taxon>
        <taxon>Marasmiineae</taxon>
        <taxon>Mycenaceae</taxon>
        <taxon>Mycena</taxon>
    </lineage>
</organism>
<feature type="region of interest" description="Disordered" evidence="1">
    <location>
        <begin position="163"/>
        <end position="209"/>
    </location>
</feature>
<dbReference type="EMBL" id="JARJCW010000007">
    <property type="protein sequence ID" value="KAJ7222571.1"/>
    <property type="molecule type" value="Genomic_DNA"/>
</dbReference>
<sequence>MSDQFLGFGSKQVQARTFQGPPSISFFKQASWDRIPSLAPLFKLLPKPPLLIKHPFEPSRILPAISEADCNRSRASLARPFPDHAGLAESFGVQHRPLPIVSSELLDSMLCGVSYRGLPLVTRSLYVFPLGRTSTRLFLRLTIFRPLFLFLLPPVPRHVLLQSRPPGANHGFAERAPAPPRMRPRDPSATRRSHLPIASSSTSSRASADSAPMCLWTPRRLHQPVPPPTAPPARLDLHCHTRTFLASNAMLPTTARVDYYQLDHLPFSGKKSTPLPLPSSPMPTPAVTAVPGGFAYDMFSTAYNNVDENVISALNDDSVFCSSISWYDIVVLYILADFVAIAVFSRRGSEAELRVGVESVKEDLVESRPLTHRSVRKKASDPFARAAPSRSRKTVQSSFFRSFVLYDIAWVHAEKVCDLKFYRRPCCA</sequence>
<keyword evidence="3" id="KW-1185">Reference proteome</keyword>